<feature type="modified residue" description="N6-(pyridoxal phosphate)lysine" evidence="7">
    <location>
        <position position="798"/>
    </location>
</feature>
<comment type="cofactor">
    <cofactor evidence="1 7">
        <name>pyridoxal 5'-phosphate</name>
        <dbReference type="ChEBI" id="CHEBI:597326"/>
    </cofactor>
</comment>
<evidence type="ECO:0000256" key="3">
    <source>
        <dbReference type="ARBA" id="ARBA00009533"/>
    </source>
</evidence>
<feature type="region of interest" description="Disordered" evidence="8">
    <location>
        <begin position="55"/>
        <end position="76"/>
    </location>
</feature>
<dbReference type="InterPro" id="IPR015421">
    <property type="entry name" value="PyrdxlP-dep_Trfase_major"/>
</dbReference>
<protein>
    <recommendedName>
        <fullName evidence="9">Tryptophan synthase beta chain-like PALP domain-containing protein</fullName>
    </recommendedName>
</protein>
<dbReference type="PROSITE" id="PS00901">
    <property type="entry name" value="CYS_SYNTHASE"/>
    <property type="match status" value="1"/>
</dbReference>
<dbReference type="GO" id="GO:0030170">
    <property type="term" value="F:pyridoxal phosphate binding"/>
    <property type="evidence" value="ECO:0007669"/>
    <property type="project" value="InterPro"/>
</dbReference>
<dbReference type="InterPro" id="IPR001216">
    <property type="entry name" value="P-phosphate_BS"/>
</dbReference>
<dbReference type="PANTHER" id="PTHR45677:SF8">
    <property type="entry name" value="CYSTEINE SULFINIC ACID DECARBOXYLASE"/>
    <property type="match status" value="1"/>
</dbReference>
<accession>A0A7S0SQS6</accession>
<dbReference type="InterPro" id="IPR036052">
    <property type="entry name" value="TrpB-like_PALP_sf"/>
</dbReference>
<dbReference type="InterPro" id="IPR015424">
    <property type="entry name" value="PyrdxlP-dep_Trfase"/>
</dbReference>
<keyword evidence="4" id="KW-0210">Decarboxylase</keyword>
<dbReference type="Gene3D" id="3.40.640.10">
    <property type="entry name" value="Type I PLP-dependent aspartate aminotransferase-like (Major domain)"/>
    <property type="match status" value="1"/>
</dbReference>
<evidence type="ECO:0000256" key="4">
    <source>
        <dbReference type="ARBA" id="ARBA00022793"/>
    </source>
</evidence>
<sequence>MMQTLASRIAPHHPAAVRAQAGASSGRACIGGRGGIILRTAVLSCVRRVSSRGVAPAAAAARPGPPRAVSPSSVAEQPLSDTVYENTGQLQLLHETYTEGAEAWTGNEISDSPISTEQLIGSTPLLDLSAYSLNPTVKIMAKCEYLNPSGSIKDRIAQHIVTQAIASGNLRPGMTVVAATSGNTGAAIAMACALRGYDYIVITNEKTSKEKVDAMRAYGGEVVVSPSGVAPDHPDHYQNIENRLCAENPGTYYGVDQYNNPFNADAYFATLGPEIWRQSRGGVTHFVAGGSTGGTVTGTARFLKGVNPDIKAVMSDPVGSVFWDYFVNGVPEDEVVAGKGWETEGVGKDSIPGCLDINLVDGMVRGTDEEAFGMCREVASNDGLLIGGSSGLNLHASRVLSGEVADGSVIVTVLCDNGVKYLSKIYNNEWLESKGMSGAAEMNGAADAAALSAAGQAAGEIYWRPQLAECAKVAAAKVAAASAVEGDNLWSEASTESELQFLSKLAPKLVDYHRESIGGEARVHSRLQSPEELAKTFAAAGAPLGLAEGAEGVDMTTLTAAVQAVMDNSVRSSHPLFLNQLYSGVDPIALAGEWLASALNANVHTFEVAPVLTEIEKAVLAKTARMWLTPGSQGPAPAHDGLIVPGGSLANMYSLLLARDRIEPEARQAGSKMNLVAFCSEQSHYSYRKSAMTLGLGMDNMVTVACDESGAMLAEELEKAVILAKARGQVPFYVGTTAGSTVLGAFDDFDGCAGVCSAHDMWMHVDGAWGGAAALSPARRHHLKGFEKADSFCWNPHKMLGLPLQCSIFVTKQPGALAKANAAQADYLFQPDKNNAGADLGDRSIQCGRKADSLKIWLAWKHRGDTGWSDLVDRSFGLAEAVEGFVRARAAEDGSFVLAAPAQCANVGFWYVPPRLRPFNPATATAQQLTEIGFVAPKLKDRMQRTGDAMIGFQPIDSMNLPNFFRLVLPNPRHLSQDMLRDMMARMDDLGKDL</sequence>
<comment type="similarity">
    <text evidence="2">Belongs to the cysteine synthase/cystathionine beta-synthase family.</text>
</comment>
<evidence type="ECO:0000256" key="8">
    <source>
        <dbReference type="SAM" id="MobiDB-lite"/>
    </source>
</evidence>
<dbReference type="Gene3D" id="3.90.1150.170">
    <property type="match status" value="1"/>
</dbReference>
<evidence type="ECO:0000313" key="10">
    <source>
        <dbReference type="EMBL" id="CAD8712776.1"/>
    </source>
</evidence>
<evidence type="ECO:0000256" key="7">
    <source>
        <dbReference type="PIRSR" id="PIRSR602129-50"/>
    </source>
</evidence>
<dbReference type="GO" id="GO:0006535">
    <property type="term" value="P:cysteine biosynthetic process from serine"/>
    <property type="evidence" value="ECO:0007669"/>
    <property type="project" value="InterPro"/>
</dbReference>
<dbReference type="InterPro" id="IPR021115">
    <property type="entry name" value="Pyridoxal-P_BS"/>
</dbReference>
<dbReference type="Gene3D" id="3.40.50.1100">
    <property type="match status" value="2"/>
</dbReference>
<comment type="similarity">
    <text evidence="3">Belongs to the group II decarboxylase family.</text>
</comment>
<keyword evidence="5 7" id="KW-0663">Pyridoxal phosphate</keyword>
<evidence type="ECO:0000256" key="1">
    <source>
        <dbReference type="ARBA" id="ARBA00001933"/>
    </source>
</evidence>
<dbReference type="SUPFAM" id="SSF53383">
    <property type="entry name" value="PLP-dependent transferases"/>
    <property type="match status" value="1"/>
</dbReference>
<organism evidence="10">
    <name type="scientific">Mantoniella antarctica</name>
    <dbReference type="NCBI Taxonomy" id="81844"/>
    <lineage>
        <taxon>Eukaryota</taxon>
        <taxon>Viridiplantae</taxon>
        <taxon>Chlorophyta</taxon>
        <taxon>Mamiellophyceae</taxon>
        <taxon>Mamiellales</taxon>
        <taxon>Mamiellaceae</taxon>
        <taxon>Mantoniella</taxon>
    </lineage>
</organism>
<dbReference type="SUPFAM" id="SSF53686">
    <property type="entry name" value="Tryptophan synthase beta subunit-like PLP-dependent enzymes"/>
    <property type="match status" value="1"/>
</dbReference>
<dbReference type="PANTHER" id="PTHR45677">
    <property type="entry name" value="GLUTAMATE DECARBOXYLASE-RELATED"/>
    <property type="match status" value="1"/>
</dbReference>
<dbReference type="AlphaFoldDB" id="A0A7S0SQS6"/>
<dbReference type="EMBL" id="HBFC01025435">
    <property type="protein sequence ID" value="CAD8712776.1"/>
    <property type="molecule type" value="Transcribed_RNA"/>
</dbReference>
<reference evidence="10" key="1">
    <citation type="submission" date="2021-01" db="EMBL/GenBank/DDBJ databases">
        <authorList>
            <person name="Corre E."/>
            <person name="Pelletier E."/>
            <person name="Niang G."/>
            <person name="Scheremetjew M."/>
            <person name="Finn R."/>
            <person name="Kale V."/>
            <person name="Holt S."/>
            <person name="Cochrane G."/>
            <person name="Meng A."/>
            <person name="Brown T."/>
            <person name="Cohen L."/>
        </authorList>
    </citation>
    <scope>NUCLEOTIDE SEQUENCE</scope>
    <source>
        <strain evidence="10">SL-175</strain>
    </source>
</reference>
<gene>
    <name evidence="10" type="ORF">MANT1106_LOCUS15403</name>
</gene>
<dbReference type="Pfam" id="PF00291">
    <property type="entry name" value="PALP"/>
    <property type="match status" value="1"/>
</dbReference>
<evidence type="ECO:0000256" key="2">
    <source>
        <dbReference type="ARBA" id="ARBA00007103"/>
    </source>
</evidence>
<name>A0A7S0SQS6_9CHLO</name>
<dbReference type="PROSITE" id="PS00392">
    <property type="entry name" value="DDC_GAD_HDC_YDC"/>
    <property type="match status" value="1"/>
</dbReference>
<proteinExistence type="inferred from homology"/>
<dbReference type="GO" id="GO:0005737">
    <property type="term" value="C:cytoplasm"/>
    <property type="evidence" value="ECO:0007669"/>
    <property type="project" value="TreeGrafter"/>
</dbReference>
<dbReference type="InterPro" id="IPR001926">
    <property type="entry name" value="TrpB-like_PALP"/>
</dbReference>
<evidence type="ECO:0000259" key="9">
    <source>
        <dbReference type="Pfam" id="PF00291"/>
    </source>
</evidence>
<feature type="domain" description="Tryptophan synthase beta chain-like PALP" evidence="9">
    <location>
        <begin position="117"/>
        <end position="416"/>
    </location>
</feature>
<evidence type="ECO:0000256" key="6">
    <source>
        <dbReference type="ARBA" id="ARBA00023239"/>
    </source>
</evidence>
<evidence type="ECO:0000256" key="5">
    <source>
        <dbReference type="ARBA" id="ARBA00022898"/>
    </source>
</evidence>
<keyword evidence="6" id="KW-0456">Lyase</keyword>
<feature type="region of interest" description="Disordered" evidence="8">
    <location>
        <begin position="1"/>
        <end position="25"/>
    </location>
</feature>
<dbReference type="CDD" id="cd01561">
    <property type="entry name" value="CBS_like"/>
    <property type="match status" value="1"/>
</dbReference>
<dbReference type="FunFam" id="3.40.50.1100:FF:000003">
    <property type="entry name" value="Cystathionine beta-synthase"/>
    <property type="match status" value="1"/>
</dbReference>
<dbReference type="Pfam" id="PF00282">
    <property type="entry name" value="Pyridoxal_deC"/>
    <property type="match status" value="1"/>
</dbReference>
<dbReference type="GO" id="GO:0016831">
    <property type="term" value="F:carboxy-lyase activity"/>
    <property type="evidence" value="ECO:0007669"/>
    <property type="project" value="UniProtKB-KW"/>
</dbReference>
<dbReference type="InterPro" id="IPR002129">
    <property type="entry name" value="PyrdxlP-dep_de-COase"/>
</dbReference>